<dbReference type="Pfam" id="PF17780">
    <property type="entry name" value="OCRE"/>
    <property type="match status" value="1"/>
</dbReference>
<accession>A0A176WAV2</accession>
<feature type="region of interest" description="Disordered" evidence="4">
    <location>
        <begin position="91"/>
        <end position="110"/>
    </location>
</feature>
<evidence type="ECO:0000256" key="2">
    <source>
        <dbReference type="ARBA" id="ARBA00022884"/>
    </source>
</evidence>
<feature type="domain" description="G-patch" evidence="5">
    <location>
        <begin position="672"/>
        <end position="715"/>
    </location>
</feature>
<dbReference type="Proteomes" id="UP001162541">
    <property type="component" value="Chromosome 7"/>
</dbReference>
<dbReference type="Proteomes" id="UP000077202">
    <property type="component" value="Unassembled WGS sequence"/>
</dbReference>
<dbReference type="InterPro" id="IPR041591">
    <property type="entry name" value="OCRE"/>
</dbReference>
<evidence type="ECO:0000256" key="4">
    <source>
        <dbReference type="SAM" id="MobiDB-lite"/>
    </source>
</evidence>
<feature type="region of interest" description="Disordered" evidence="4">
    <location>
        <begin position="344"/>
        <end position="389"/>
    </location>
</feature>
<dbReference type="CDD" id="cd16074">
    <property type="entry name" value="OCRE"/>
    <property type="match status" value="1"/>
</dbReference>
<comment type="subcellular location">
    <subcellularLocation>
        <location evidence="1">Nucleus</location>
    </subcellularLocation>
</comment>
<keyword evidence="8" id="KW-1185">Reference proteome</keyword>
<dbReference type="PROSITE" id="PS50174">
    <property type="entry name" value="G_PATCH"/>
    <property type="match status" value="1"/>
</dbReference>
<dbReference type="GO" id="GO:0005634">
    <property type="term" value="C:nucleus"/>
    <property type="evidence" value="ECO:0007669"/>
    <property type="project" value="UniProtKB-SubCell"/>
</dbReference>
<organism evidence="7 8">
    <name type="scientific">Marchantia polymorpha subsp. ruderalis</name>
    <dbReference type="NCBI Taxonomy" id="1480154"/>
    <lineage>
        <taxon>Eukaryota</taxon>
        <taxon>Viridiplantae</taxon>
        <taxon>Streptophyta</taxon>
        <taxon>Embryophyta</taxon>
        <taxon>Marchantiophyta</taxon>
        <taxon>Marchantiopsida</taxon>
        <taxon>Marchantiidae</taxon>
        <taxon>Marchantiales</taxon>
        <taxon>Marchantiaceae</taxon>
        <taxon>Marchantia</taxon>
    </lineage>
</organism>
<evidence type="ECO:0000256" key="3">
    <source>
        <dbReference type="ARBA" id="ARBA00023242"/>
    </source>
</evidence>
<feature type="compositionally biased region" description="Basic and acidic residues" evidence="4">
    <location>
        <begin position="344"/>
        <end position="353"/>
    </location>
</feature>
<name>A0A176WAV2_MARPO</name>
<keyword evidence="3" id="KW-0539">Nucleus</keyword>
<dbReference type="SMART" id="SM00443">
    <property type="entry name" value="G_patch"/>
    <property type="match status" value="1"/>
</dbReference>
<dbReference type="AlphaFoldDB" id="A0A176WAV2"/>
<dbReference type="EMBL" id="AP019872">
    <property type="protein sequence ID" value="BBN17908.1"/>
    <property type="molecule type" value="Genomic_DNA"/>
</dbReference>
<dbReference type="GO" id="GO:0000398">
    <property type="term" value="P:mRNA splicing, via spliceosome"/>
    <property type="evidence" value="ECO:0007669"/>
    <property type="project" value="TreeGrafter"/>
</dbReference>
<dbReference type="InterPro" id="IPR000467">
    <property type="entry name" value="G_patch_dom"/>
</dbReference>
<gene>
    <name evidence="7" type="ORF">AXG93_4201s1070</name>
    <name evidence="6" type="ORF">Mp_7g17940</name>
</gene>
<dbReference type="Pfam" id="PF01585">
    <property type="entry name" value="G-patch"/>
    <property type="match status" value="1"/>
</dbReference>
<feature type="compositionally biased region" description="Basic and acidic residues" evidence="4">
    <location>
        <begin position="377"/>
        <end position="388"/>
    </location>
</feature>
<proteinExistence type="predicted"/>
<dbReference type="EMBL" id="LVLJ01001341">
    <property type="protein sequence ID" value="OAE30308.1"/>
    <property type="molecule type" value="Genomic_DNA"/>
</dbReference>
<feature type="compositionally biased region" description="Polar residues" evidence="4">
    <location>
        <begin position="357"/>
        <end position="376"/>
    </location>
</feature>
<reference evidence="9" key="3">
    <citation type="journal article" date="2020" name="Curr. Biol.">
        <title>Chromatin organization in early land plants reveals an ancestral association between H3K27me3, transposons, and constitutive heterochromatin.</title>
        <authorList>
            <person name="Montgomery S.A."/>
            <person name="Tanizawa Y."/>
            <person name="Galik B."/>
            <person name="Wang N."/>
            <person name="Ito T."/>
            <person name="Mochizuki T."/>
            <person name="Akimcheva S."/>
            <person name="Bowman J.L."/>
            <person name="Cognat V."/>
            <person name="Marechal-Drouard L."/>
            <person name="Ekker H."/>
            <person name="Hong S.F."/>
            <person name="Kohchi T."/>
            <person name="Lin S.S."/>
            <person name="Liu L.D."/>
            <person name="Nakamura Y."/>
            <person name="Valeeva L.R."/>
            <person name="Shakirov E.V."/>
            <person name="Shippen D.E."/>
            <person name="Wei W.L."/>
            <person name="Yagura M."/>
            <person name="Yamaoka S."/>
            <person name="Yamato K.T."/>
            <person name="Liu C."/>
            <person name="Berger F."/>
        </authorList>
    </citation>
    <scope>NUCLEOTIDE SEQUENCE [LARGE SCALE GENOMIC DNA]</scope>
    <source>
        <strain evidence="9">Tak-1</strain>
    </source>
</reference>
<evidence type="ECO:0000313" key="6">
    <source>
        <dbReference type="EMBL" id="BBN17908.1"/>
    </source>
</evidence>
<protein>
    <recommendedName>
        <fullName evidence="5">G-patch domain-containing protein</fullName>
    </recommendedName>
</protein>
<evidence type="ECO:0000313" key="8">
    <source>
        <dbReference type="Proteomes" id="UP000077202"/>
    </source>
</evidence>
<evidence type="ECO:0000259" key="5">
    <source>
        <dbReference type="PROSITE" id="PS50174"/>
    </source>
</evidence>
<evidence type="ECO:0000313" key="7">
    <source>
        <dbReference type="EMBL" id="OAE30308.1"/>
    </source>
</evidence>
<keyword evidence="2" id="KW-0694">RNA-binding</keyword>
<feature type="compositionally biased region" description="Acidic residues" evidence="4">
    <location>
        <begin position="310"/>
        <end position="325"/>
    </location>
</feature>
<dbReference type="PANTHER" id="PTHR13948">
    <property type="entry name" value="RNA-BINDING PROTEIN"/>
    <property type="match status" value="1"/>
</dbReference>
<evidence type="ECO:0000256" key="1">
    <source>
        <dbReference type="ARBA" id="ARBA00004123"/>
    </source>
</evidence>
<reference evidence="6" key="2">
    <citation type="journal article" date="2019" name="Curr. Biol.">
        <title>Chromatin organization in early land plants reveals an ancestral association between H3K27me3, transposons, and constitutive heterochromatin.</title>
        <authorList>
            <person name="Montgomery S.A."/>
            <person name="Tanizawa Y."/>
            <person name="Galik B."/>
            <person name="Wang N."/>
            <person name="Ito T."/>
            <person name="Mochizuki T."/>
            <person name="Akimcheva S."/>
            <person name="Bowman J."/>
            <person name="Cognat V."/>
            <person name="Drouard L."/>
            <person name="Ekker H."/>
            <person name="Houng S."/>
            <person name="Kohchi T."/>
            <person name="Lin S."/>
            <person name="Liu L.D."/>
            <person name="Nakamura Y."/>
            <person name="Valeeva L.R."/>
            <person name="Shakirov E.V."/>
            <person name="Shippen D.E."/>
            <person name="Wei W."/>
            <person name="Yagura M."/>
            <person name="Yamaoka S."/>
            <person name="Yamato K.T."/>
            <person name="Liu C."/>
            <person name="Berger F."/>
        </authorList>
    </citation>
    <scope>NUCLEOTIDE SEQUENCE [LARGE SCALE GENOMIC DNA]</scope>
    <source>
        <strain evidence="6">Tak-1</strain>
    </source>
</reference>
<feature type="region of interest" description="Disordered" evidence="4">
    <location>
        <begin position="302"/>
        <end position="332"/>
    </location>
</feature>
<dbReference type="GO" id="GO:0003723">
    <property type="term" value="F:RNA binding"/>
    <property type="evidence" value="ECO:0007669"/>
    <property type="project" value="UniProtKB-KW"/>
</dbReference>
<evidence type="ECO:0000313" key="9">
    <source>
        <dbReference type="Proteomes" id="UP001162541"/>
    </source>
</evidence>
<reference evidence="7 8" key="1">
    <citation type="submission" date="2016-03" db="EMBL/GenBank/DDBJ databases">
        <title>Mechanisms controlling the formation of the plant cell surface in tip-growing cells are functionally conserved among land plants.</title>
        <authorList>
            <person name="Honkanen S."/>
            <person name="Jones V.A."/>
            <person name="Morieri G."/>
            <person name="Champion C."/>
            <person name="Hetherington A.J."/>
            <person name="Kelly S."/>
            <person name="Saint-Marcoux D."/>
            <person name="Proust H."/>
            <person name="Prescott H."/>
            <person name="Dolan L."/>
        </authorList>
    </citation>
    <scope>NUCLEOTIDE SEQUENCE [LARGE SCALE GENOMIC DNA]</scope>
    <source>
        <strain evidence="8">cv. Tak-1 and cv. Tak-2</strain>
        <tissue evidence="7">Whole gametophyte</tissue>
    </source>
</reference>
<dbReference type="PANTHER" id="PTHR13948:SF38">
    <property type="entry name" value="D111_G-PATCH DOMAIN-CONTAINING PROTEIN"/>
    <property type="match status" value="1"/>
</dbReference>
<sequence length="715" mass="78850">MADSDAGFVLDEASGLYCHAGSGFYHDPNAGWYYNTRDGVYYTFEDGAYIPMSSTNITEGATSESQSSPSKEVLGLVNSNGTEKILPTVEETGSCKSDPKFDSTSNEDCGKVQNDENIDSAQLDPETGFPLANEYPLWYFDTVRSIYWYFDKDSCAYYMYHGEDNCSGTVSRSDQSATGTICPEEQHIEKGHIPYVTRPESVEGLETQQLSHEEENGEEYQPTSGWVEEALIDLYLKGYPQESSVEDDGPWITSADIFTETTENGSYHANVDIVGSSFYDGSSTVKYDDQIWSRNHNYDMQGSQAHFNDSDNDGSEELEEGEWVPDEPLRIVDGEEGEARTLHTDTMDNEVSHGRFPSQTQASSDECDNQYEQSHGSNHENGETGHYDEADDLDMEEGEISLADEISSLDEQKKEEEKWHAQYGQVVREKSRDYMIPGAVDLWDWIILDKESKASKQGKSKKQLVGRIVSSVTRLHPSLSGSSGLIRTSAIKAAELDYVKVSSGKIYRLRRPSRKHVASAGNYDSSNPTKGLGFPALGLAALDTPNENATGDLTVAREPSKGRADSLVSKPFVPNTGHWRFQRLLPTKKGRGVPAALLASKHLSPEEMMINEQRKQRYRDRAAERRHLHGGFGVGPGQRGVSVLEEERLEADEAIGMVGALEKAAVAPPIGRENVGKRMLEGMGWKEGQTLGVEGGLVNPLQAQGNVGRAGLGWG</sequence>